<reference evidence="1" key="1">
    <citation type="journal article" date="2023" name="Science">
        <title>Genome structures resolve the early diversification of teleost fishes.</title>
        <authorList>
            <person name="Parey E."/>
            <person name="Louis A."/>
            <person name="Montfort J."/>
            <person name="Bouchez O."/>
            <person name="Roques C."/>
            <person name="Iampietro C."/>
            <person name="Lluch J."/>
            <person name="Castinel A."/>
            <person name="Donnadieu C."/>
            <person name="Desvignes T."/>
            <person name="Floi Bucao C."/>
            <person name="Jouanno E."/>
            <person name="Wen M."/>
            <person name="Mejri S."/>
            <person name="Dirks R."/>
            <person name="Jansen H."/>
            <person name="Henkel C."/>
            <person name="Chen W.J."/>
            <person name="Zahm M."/>
            <person name="Cabau C."/>
            <person name="Klopp C."/>
            <person name="Thompson A.W."/>
            <person name="Robinson-Rechavi M."/>
            <person name="Braasch I."/>
            <person name="Lecointre G."/>
            <person name="Bobe J."/>
            <person name="Postlethwait J.H."/>
            <person name="Berthelot C."/>
            <person name="Roest Crollius H."/>
            <person name="Guiguen Y."/>
        </authorList>
    </citation>
    <scope>NUCLEOTIDE SEQUENCE</scope>
    <source>
        <strain evidence="1">NC1722</strain>
    </source>
</reference>
<evidence type="ECO:0000313" key="2">
    <source>
        <dbReference type="Proteomes" id="UP001221898"/>
    </source>
</evidence>
<keyword evidence="2" id="KW-1185">Reference proteome</keyword>
<gene>
    <name evidence="1" type="ORF">AAFF_G00109560</name>
</gene>
<sequence length="137" mass="15495">MWPRILGPSDQATEDRKVSVRLQETAFTLQMMGGRELEERVIQHDVQSGDVNALLHHPMRRSGTAWSSTVASSTTISVLPFRCQCYNMQLTDHPFCNWLMAVFLSWSVRIRKGFPAAVSEGRVSVMGLFTHVNESKN</sequence>
<dbReference type="Proteomes" id="UP001221898">
    <property type="component" value="Unassembled WGS sequence"/>
</dbReference>
<dbReference type="AlphaFoldDB" id="A0AAD7RTZ2"/>
<proteinExistence type="predicted"/>
<evidence type="ECO:0000313" key="1">
    <source>
        <dbReference type="EMBL" id="KAJ8390217.1"/>
    </source>
</evidence>
<name>A0AAD7RTZ2_9TELE</name>
<protein>
    <submittedName>
        <fullName evidence="1">Uncharacterized protein</fullName>
    </submittedName>
</protein>
<accession>A0AAD7RTZ2</accession>
<dbReference type="EMBL" id="JAINUG010000172">
    <property type="protein sequence ID" value="KAJ8390217.1"/>
    <property type="molecule type" value="Genomic_DNA"/>
</dbReference>
<comment type="caution">
    <text evidence="1">The sequence shown here is derived from an EMBL/GenBank/DDBJ whole genome shotgun (WGS) entry which is preliminary data.</text>
</comment>
<organism evidence="1 2">
    <name type="scientific">Aldrovandia affinis</name>
    <dbReference type="NCBI Taxonomy" id="143900"/>
    <lineage>
        <taxon>Eukaryota</taxon>
        <taxon>Metazoa</taxon>
        <taxon>Chordata</taxon>
        <taxon>Craniata</taxon>
        <taxon>Vertebrata</taxon>
        <taxon>Euteleostomi</taxon>
        <taxon>Actinopterygii</taxon>
        <taxon>Neopterygii</taxon>
        <taxon>Teleostei</taxon>
        <taxon>Notacanthiformes</taxon>
        <taxon>Halosauridae</taxon>
        <taxon>Aldrovandia</taxon>
    </lineage>
</organism>